<evidence type="ECO:0000313" key="3">
    <source>
        <dbReference type="Proteomes" id="UP000278085"/>
    </source>
</evidence>
<reference evidence="2 3" key="1">
    <citation type="submission" date="2018-12" db="EMBL/GenBank/DDBJ databases">
        <authorList>
            <person name="Yang E."/>
        </authorList>
    </citation>
    <scope>NUCLEOTIDE SEQUENCE [LARGE SCALE GENOMIC DNA]</scope>
    <source>
        <strain evidence="2 3">SOD</strain>
    </source>
</reference>
<dbReference type="AlphaFoldDB" id="A0A430HSQ1"/>
<dbReference type="RefSeq" id="WP_126071959.1">
    <property type="nucleotide sequence ID" value="NZ_CP051166.1"/>
</dbReference>
<evidence type="ECO:0000256" key="1">
    <source>
        <dbReference type="SAM" id="SignalP"/>
    </source>
</evidence>
<evidence type="ECO:0000313" key="2">
    <source>
        <dbReference type="EMBL" id="RSZ60575.1"/>
    </source>
</evidence>
<sequence>MKFSCFTLMAMLVPVMPFAIADTYRRTLPGEIVVTVVDRPFSVSEHHVRGCVNARMCFVDNVPALGTTSLPTDEIESISVSVEGMTYRLQASGMFNARVALRNGGISRISGFCYDRRNCEFRGRFGNGGRSYFAEWVVKNGTATRTVLSPSMDVGWLFDDNPSPPKYE</sequence>
<organism evidence="2 3">
    <name type="scientific">Massilia atriviolacea</name>
    <dbReference type="NCBI Taxonomy" id="2495579"/>
    <lineage>
        <taxon>Bacteria</taxon>
        <taxon>Pseudomonadati</taxon>
        <taxon>Pseudomonadota</taxon>
        <taxon>Betaproteobacteria</taxon>
        <taxon>Burkholderiales</taxon>
        <taxon>Oxalobacteraceae</taxon>
        <taxon>Telluria group</taxon>
        <taxon>Massilia</taxon>
    </lineage>
</organism>
<keyword evidence="3" id="KW-1185">Reference proteome</keyword>
<accession>A0A430HSQ1</accession>
<dbReference type="OrthoDB" id="8759528at2"/>
<feature type="chain" id="PRO_5019224948" evidence="1">
    <location>
        <begin position="22"/>
        <end position="168"/>
    </location>
</feature>
<name>A0A430HSQ1_9BURK</name>
<dbReference type="Proteomes" id="UP000278085">
    <property type="component" value="Unassembled WGS sequence"/>
</dbReference>
<comment type="caution">
    <text evidence="2">The sequence shown here is derived from an EMBL/GenBank/DDBJ whole genome shotgun (WGS) entry which is preliminary data.</text>
</comment>
<keyword evidence="1" id="KW-0732">Signal</keyword>
<feature type="signal peptide" evidence="1">
    <location>
        <begin position="1"/>
        <end position="21"/>
    </location>
</feature>
<proteinExistence type="predicted"/>
<dbReference type="EMBL" id="RXLQ01000001">
    <property type="protein sequence ID" value="RSZ60575.1"/>
    <property type="molecule type" value="Genomic_DNA"/>
</dbReference>
<gene>
    <name evidence="2" type="ORF">EJB06_00020</name>
</gene>
<protein>
    <submittedName>
        <fullName evidence="2">Uncharacterized protein</fullName>
    </submittedName>
</protein>